<dbReference type="InterPro" id="IPR050930">
    <property type="entry name" value="MFS_Vesicular_Transporter"/>
</dbReference>
<organism evidence="9 10">
    <name type="scientific">Planococcus wigleyi</name>
    <dbReference type="NCBI Taxonomy" id="2762216"/>
    <lineage>
        <taxon>Bacteria</taxon>
        <taxon>Bacillati</taxon>
        <taxon>Bacillota</taxon>
        <taxon>Bacilli</taxon>
        <taxon>Bacillales</taxon>
        <taxon>Caryophanaceae</taxon>
        <taxon>Planococcus</taxon>
    </lineage>
</organism>
<feature type="transmembrane region" description="Helical" evidence="7">
    <location>
        <begin position="276"/>
        <end position="294"/>
    </location>
</feature>
<dbReference type="Proteomes" id="UP000658980">
    <property type="component" value="Unassembled WGS sequence"/>
</dbReference>
<evidence type="ECO:0000313" key="10">
    <source>
        <dbReference type="Proteomes" id="UP000658980"/>
    </source>
</evidence>
<keyword evidence="4 7" id="KW-0812">Transmembrane</keyword>
<keyword evidence="6 7" id="KW-0472">Membrane</keyword>
<evidence type="ECO:0000256" key="1">
    <source>
        <dbReference type="ARBA" id="ARBA00004651"/>
    </source>
</evidence>
<feature type="transmembrane region" description="Helical" evidence="7">
    <location>
        <begin position="132"/>
        <end position="154"/>
    </location>
</feature>
<feature type="domain" description="Major facilitator superfamily (MFS) profile" evidence="8">
    <location>
        <begin position="7"/>
        <end position="386"/>
    </location>
</feature>
<dbReference type="PROSITE" id="PS50850">
    <property type="entry name" value="MFS"/>
    <property type="match status" value="1"/>
</dbReference>
<dbReference type="Pfam" id="PF07690">
    <property type="entry name" value="MFS_1"/>
    <property type="match status" value="1"/>
</dbReference>
<feature type="transmembrane region" description="Helical" evidence="7">
    <location>
        <begin position="362"/>
        <end position="381"/>
    </location>
</feature>
<dbReference type="InterPro" id="IPR020846">
    <property type="entry name" value="MFS_dom"/>
</dbReference>
<dbReference type="PROSITE" id="PS00216">
    <property type="entry name" value="SUGAR_TRANSPORT_1"/>
    <property type="match status" value="1"/>
</dbReference>
<dbReference type="Gene3D" id="1.20.1250.20">
    <property type="entry name" value="MFS general substrate transporter like domains"/>
    <property type="match status" value="1"/>
</dbReference>
<protein>
    <submittedName>
        <fullName evidence="9">MFS transporter</fullName>
    </submittedName>
</protein>
<accession>A0ABR8WAR3</accession>
<reference evidence="9 10" key="1">
    <citation type="submission" date="2020-08" db="EMBL/GenBank/DDBJ databases">
        <title>A Genomic Blueprint of the Chicken Gut Microbiome.</title>
        <authorList>
            <person name="Gilroy R."/>
            <person name="Ravi A."/>
            <person name="Getino M."/>
            <person name="Pursley I."/>
            <person name="Horton D.L."/>
            <person name="Alikhan N.-F."/>
            <person name="Baker D."/>
            <person name="Gharbi K."/>
            <person name="Hall N."/>
            <person name="Watson M."/>
            <person name="Adriaenssens E.M."/>
            <person name="Foster-Nyarko E."/>
            <person name="Jarju S."/>
            <person name="Secka A."/>
            <person name="Antonio M."/>
            <person name="Oren A."/>
            <person name="Chaudhuri R."/>
            <person name="La Ragione R.M."/>
            <person name="Hildebrand F."/>
            <person name="Pallen M.J."/>
        </authorList>
    </citation>
    <scope>NUCLEOTIDE SEQUENCE [LARGE SCALE GENOMIC DNA]</scope>
    <source>
        <strain evidence="9 10">Sa1BUA13</strain>
    </source>
</reference>
<evidence type="ECO:0000313" key="9">
    <source>
        <dbReference type="EMBL" id="MBD8014118.1"/>
    </source>
</evidence>
<evidence type="ECO:0000256" key="6">
    <source>
        <dbReference type="ARBA" id="ARBA00023136"/>
    </source>
</evidence>
<keyword evidence="5 7" id="KW-1133">Transmembrane helix</keyword>
<name>A0ABR8WAR3_9BACL</name>
<sequence>MKTNKLVLSTLLLNLFIAFLGIGLVIPVTPTIMNELDISGTVVGYMVSAFALAQLIVSPIAGRWVDNIGRKPMIIIGLLIFSISEFLFGIGETVEVLFLSRILGGVSAAFIMPAVTAFIADITTSSTRPKALGYMSAAISTGFIIGPGIGGFLADISTRLPFFFAAGFGLFATILSLITLKEPERIYEVEEKHQAIPKSGFKKIFSPMYFIAFMVILISSFGLAAFESLFALFVDHKFGFTAMDIAIIISLGAIVGVIFQVGLFNRLTQWLGEIRLIRYSLLVSTILVFIMTFVNSYWSILLVTMVVFVGFDLMRPAVTTYLSRIAGNEQGFAGGMNSMFTSIGNIFGPIIGGILFDIDLNYPFYFATIVLGVGIALTYVWKSPSLGQGKETSKPVEIS</sequence>
<feature type="transmembrane region" description="Helical" evidence="7">
    <location>
        <begin position="160"/>
        <end position="180"/>
    </location>
</feature>
<evidence type="ECO:0000256" key="3">
    <source>
        <dbReference type="ARBA" id="ARBA00022448"/>
    </source>
</evidence>
<dbReference type="EMBL" id="JACSPU010000001">
    <property type="protein sequence ID" value="MBD8014118.1"/>
    <property type="molecule type" value="Genomic_DNA"/>
</dbReference>
<dbReference type="CDD" id="cd17325">
    <property type="entry name" value="MFS_MdtG_SLC18_like"/>
    <property type="match status" value="1"/>
</dbReference>
<feature type="transmembrane region" description="Helical" evidence="7">
    <location>
        <begin position="245"/>
        <end position="264"/>
    </location>
</feature>
<evidence type="ECO:0000256" key="5">
    <source>
        <dbReference type="ARBA" id="ARBA00022989"/>
    </source>
</evidence>
<evidence type="ECO:0000259" key="8">
    <source>
        <dbReference type="PROSITE" id="PS50850"/>
    </source>
</evidence>
<evidence type="ECO:0000256" key="2">
    <source>
        <dbReference type="ARBA" id="ARBA00007520"/>
    </source>
</evidence>
<dbReference type="PRINTS" id="PR01035">
    <property type="entry name" value="TCRTETA"/>
</dbReference>
<dbReference type="PANTHER" id="PTHR23506">
    <property type="entry name" value="GH10249P"/>
    <property type="match status" value="1"/>
</dbReference>
<comment type="similarity">
    <text evidence="2">Belongs to the major facilitator superfamily. TCR/Tet family.</text>
</comment>
<dbReference type="PANTHER" id="PTHR23506:SF23">
    <property type="entry name" value="GH10249P"/>
    <property type="match status" value="1"/>
</dbReference>
<dbReference type="InterPro" id="IPR011701">
    <property type="entry name" value="MFS"/>
</dbReference>
<comment type="subcellular location">
    <subcellularLocation>
        <location evidence="1">Cell membrane</location>
        <topology evidence="1">Multi-pass membrane protein</topology>
    </subcellularLocation>
</comment>
<gene>
    <name evidence="9" type="ORF">H9630_04730</name>
</gene>
<dbReference type="InterPro" id="IPR005829">
    <property type="entry name" value="Sugar_transporter_CS"/>
</dbReference>
<keyword evidence="10" id="KW-1185">Reference proteome</keyword>
<feature type="transmembrane region" description="Helical" evidence="7">
    <location>
        <begin position="97"/>
        <end position="120"/>
    </location>
</feature>
<feature type="transmembrane region" description="Helical" evidence="7">
    <location>
        <begin position="7"/>
        <end position="26"/>
    </location>
</feature>
<dbReference type="InterPro" id="IPR001958">
    <property type="entry name" value="Tet-R_TetA/multi-R_MdtG-like"/>
</dbReference>
<evidence type="ECO:0000256" key="4">
    <source>
        <dbReference type="ARBA" id="ARBA00022692"/>
    </source>
</evidence>
<feature type="transmembrane region" description="Helical" evidence="7">
    <location>
        <begin position="300"/>
        <end position="318"/>
    </location>
</feature>
<feature type="transmembrane region" description="Helical" evidence="7">
    <location>
        <begin position="38"/>
        <end position="61"/>
    </location>
</feature>
<comment type="caution">
    <text evidence="9">The sequence shown here is derived from an EMBL/GenBank/DDBJ whole genome shotgun (WGS) entry which is preliminary data.</text>
</comment>
<keyword evidence="3" id="KW-0813">Transport</keyword>
<dbReference type="SUPFAM" id="SSF103473">
    <property type="entry name" value="MFS general substrate transporter"/>
    <property type="match status" value="1"/>
</dbReference>
<feature type="transmembrane region" description="Helical" evidence="7">
    <location>
        <begin position="208"/>
        <end position="233"/>
    </location>
</feature>
<dbReference type="InterPro" id="IPR036259">
    <property type="entry name" value="MFS_trans_sf"/>
</dbReference>
<dbReference type="RefSeq" id="WP_191714309.1">
    <property type="nucleotide sequence ID" value="NZ_JACSPU010000001.1"/>
</dbReference>
<feature type="transmembrane region" description="Helical" evidence="7">
    <location>
        <begin position="73"/>
        <end position="91"/>
    </location>
</feature>
<proteinExistence type="inferred from homology"/>
<evidence type="ECO:0000256" key="7">
    <source>
        <dbReference type="SAM" id="Phobius"/>
    </source>
</evidence>
<feature type="transmembrane region" description="Helical" evidence="7">
    <location>
        <begin position="339"/>
        <end position="356"/>
    </location>
</feature>